<dbReference type="SUPFAM" id="SSF55486">
    <property type="entry name" value="Metalloproteases ('zincins'), catalytic domain"/>
    <property type="match status" value="1"/>
</dbReference>
<keyword evidence="14" id="KW-1185">Reference proteome</keyword>
<keyword evidence="8" id="KW-0862">Zinc</keyword>
<feature type="region of interest" description="Disordered" evidence="11">
    <location>
        <begin position="36"/>
        <end position="55"/>
    </location>
</feature>
<evidence type="ECO:0000313" key="13">
    <source>
        <dbReference type="EMBL" id="OIJ23970.1"/>
    </source>
</evidence>
<keyword evidence="6" id="KW-0479">Metal-binding</keyword>
<dbReference type="Gene3D" id="1.10.390.10">
    <property type="entry name" value="Neutral Protease Domain 2"/>
    <property type="match status" value="1"/>
</dbReference>
<evidence type="ECO:0000256" key="4">
    <source>
        <dbReference type="ARBA" id="ARBA00022525"/>
    </source>
</evidence>
<comment type="subcellular location">
    <subcellularLocation>
        <location evidence="2">Secreted</location>
    </subcellularLocation>
</comment>
<evidence type="ECO:0000256" key="10">
    <source>
        <dbReference type="ARBA" id="ARBA00023145"/>
    </source>
</evidence>
<keyword evidence="7" id="KW-0378">Hydrolase</keyword>
<feature type="chain" id="PRO_5038354701" evidence="12">
    <location>
        <begin position="28"/>
        <end position="1139"/>
    </location>
</feature>
<evidence type="ECO:0000256" key="12">
    <source>
        <dbReference type="SAM" id="SignalP"/>
    </source>
</evidence>
<keyword evidence="5" id="KW-0645">Protease</keyword>
<evidence type="ECO:0000256" key="2">
    <source>
        <dbReference type="ARBA" id="ARBA00004613"/>
    </source>
</evidence>
<feature type="signal peptide" evidence="12">
    <location>
        <begin position="1"/>
        <end position="27"/>
    </location>
</feature>
<dbReference type="InterPro" id="IPR027268">
    <property type="entry name" value="Peptidase_M4/M1_CTD_sf"/>
</dbReference>
<dbReference type="STRING" id="1844.UG56_025120"/>
<evidence type="ECO:0000256" key="5">
    <source>
        <dbReference type="ARBA" id="ARBA00022670"/>
    </source>
</evidence>
<reference evidence="13" key="1">
    <citation type="submission" date="2016-10" db="EMBL/GenBank/DDBJ databases">
        <title>Draft Genome Sequence of Nocardioides luteus Strain BAFB, an Alkane-Degrading Bacterium Isolated from JP-7 Polluted Soil.</title>
        <authorList>
            <person name="Brown L."/>
            <person name="Ruiz O.N."/>
            <person name="Gunasekera T."/>
        </authorList>
    </citation>
    <scope>NUCLEOTIDE SEQUENCE [LARGE SCALE GENOMIC DNA]</scope>
    <source>
        <strain evidence="13">BAFB</strain>
    </source>
</reference>
<dbReference type="GO" id="GO:0005615">
    <property type="term" value="C:extracellular space"/>
    <property type="evidence" value="ECO:0007669"/>
    <property type="project" value="InterPro"/>
</dbReference>
<evidence type="ECO:0000256" key="3">
    <source>
        <dbReference type="ARBA" id="ARBA00006006"/>
    </source>
</evidence>
<dbReference type="GO" id="GO:0004222">
    <property type="term" value="F:metalloendopeptidase activity"/>
    <property type="evidence" value="ECO:0007669"/>
    <property type="project" value="InterPro"/>
</dbReference>
<comment type="caution">
    <text evidence="13">The sequence shown here is derived from an EMBL/GenBank/DDBJ whole genome shotgun (WGS) entry which is preliminary data.</text>
</comment>
<evidence type="ECO:0000256" key="6">
    <source>
        <dbReference type="ARBA" id="ARBA00022723"/>
    </source>
</evidence>
<keyword evidence="10" id="KW-0865">Zymogen</keyword>
<keyword evidence="9" id="KW-0482">Metalloprotease</keyword>
<evidence type="ECO:0000256" key="7">
    <source>
        <dbReference type="ARBA" id="ARBA00022801"/>
    </source>
</evidence>
<dbReference type="PANTHER" id="PTHR33478:SF1">
    <property type="entry name" value="EXTRACELLULAR METALLOPROTEINASE MEP"/>
    <property type="match status" value="1"/>
</dbReference>
<accession>A0A1J4MXH7</accession>
<dbReference type="EMBL" id="JZDQ02000049">
    <property type="protein sequence ID" value="OIJ23970.1"/>
    <property type="molecule type" value="Genomic_DNA"/>
</dbReference>
<dbReference type="PANTHER" id="PTHR33478">
    <property type="entry name" value="EXTRACELLULAR METALLOPROTEINASE MEP"/>
    <property type="match status" value="1"/>
</dbReference>
<dbReference type="InterPro" id="IPR001842">
    <property type="entry name" value="Peptidase_M36"/>
</dbReference>
<dbReference type="Pfam" id="PF02128">
    <property type="entry name" value="Peptidase_M36"/>
    <property type="match status" value="1"/>
</dbReference>
<dbReference type="AlphaFoldDB" id="A0A1J4MXH7"/>
<protein>
    <submittedName>
        <fullName evidence="13">Peptidase M36</fullName>
    </submittedName>
</protein>
<keyword evidence="4" id="KW-0964">Secreted</keyword>
<proteinExistence type="inferred from homology"/>
<comment type="similarity">
    <text evidence="3">Belongs to the peptidase M36 family.</text>
</comment>
<evidence type="ECO:0000256" key="1">
    <source>
        <dbReference type="ARBA" id="ARBA00001947"/>
    </source>
</evidence>
<name>A0A1J4MXH7_9ACTN</name>
<feature type="compositionally biased region" description="Low complexity" evidence="11">
    <location>
        <begin position="36"/>
        <end position="52"/>
    </location>
</feature>
<evidence type="ECO:0000256" key="11">
    <source>
        <dbReference type="SAM" id="MobiDB-lite"/>
    </source>
</evidence>
<keyword evidence="12" id="KW-0732">Signal</keyword>
<evidence type="ECO:0000256" key="9">
    <source>
        <dbReference type="ARBA" id="ARBA00023049"/>
    </source>
</evidence>
<evidence type="ECO:0000256" key="8">
    <source>
        <dbReference type="ARBA" id="ARBA00022833"/>
    </source>
</evidence>
<dbReference type="GO" id="GO:0006508">
    <property type="term" value="P:proteolysis"/>
    <property type="evidence" value="ECO:0007669"/>
    <property type="project" value="UniProtKB-KW"/>
</dbReference>
<evidence type="ECO:0000313" key="14">
    <source>
        <dbReference type="Proteomes" id="UP000033772"/>
    </source>
</evidence>
<comment type="cofactor">
    <cofactor evidence="1">
        <name>Zn(2+)</name>
        <dbReference type="ChEBI" id="CHEBI:29105"/>
    </cofactor>
</comment>
<dbReference type="Gene3D" id="2.60.120.260">
    <property type="entry name" value="Galactose-binding domain-like"/>
    <property type="match status" value="1"/>
</dbReference>
<organism evidence="13 14">
    <name type="scientific">Nocardioides luteus</name>
    <dbReference type="NCBI Taxonomy" id="1844"/>
    <lineage>
        <taxon>Bacteria</taxon>
        <taxon>Bacillati</taxon>
        <taxon>Actinomycetota</taxon>
        <taxon>Actinomycetes</taxon>
        <taxon>Propionibacteriales</taxon>
        <taxon>Nocardioidaceae</taxon>
        <taxon>Nocardioides</taxon>
    </lineage>
</organism>
<dbReference type="Proteomes" id="UP000033772">
    <property type="component" value="Unassembled WGS sequence"/>
</dbReference>
<sequence length="1139" mass="118452">MTDIRSSRARVSLGAALSLALGAFVLATPVSGAALSTTDDTATTTSDAARSGGLLGHEADAGLDVRDRVLPTSAQESAATALGAVDIRWNAHGTPTSLITADGVLAAASSSDPVAAARSFLDDNAAVFGLTAAQLDDLELVSDQKLADGGGHAVLFRQTYDGLSAATEGLVTVGVAHGDIAYVSSSLSKVTGDVAEPTLSPTEAWLKAAASAGRPISASKSGEIVADTAAKLTDWTKLTVPGLATDQLVRLRAFPVPGEGVRPVFQATVVDSAAATLLGQTVLVDAVTGKVLWRHDNVDHENDVEGPFTGTALGACGPKHTFEISDDKTRTLAAVAVGLPTDDFTVKLFAPDGSLLVEGDLLTSPETATYTADKIDPGTYAVQVCPFDDSLLVGSYSVTVASSDTAAGTETGDLPGSNPRWSYFPGTPDAASTGGEAVPANDVIACWTKVADCTGPQLKSLANAGPWDTLLSTTVGVPSLTTIGNNANTHEGWLSPLAGGGLEQAPVSPLRDYSGKFTDTWNNSKCDPTTLVPGGNDVNYVVGNLFASHNRMHDWSYFLGFTEENYNLQTDNLGRGGRGLDAEVGNAQAAALDSQVIEQTGLLTGRNNANQLTLMDGVPGITNQYLFQPVPGAFYAPCTDGSLDFGIVGHEYTHAISNRMVGGPDDGLTSEQGGAMGESWSDLAAAEHMFAHDLYNGGSPWAVGSYATGNTDVAIRDFAIDRNPLNFSDYGFDSTGPEVHADGEIWNGTMWSVRKALVDKYDATYPYADKALQLRCSDGTTTASPLPADKCPGNRRWIQLVFDSFLLQQGATSMLDARDAFLAADQMRFGGADRQVIADAFARRGMGQYATTTADGDEPTPSFASAASRNVKVTFSAPASGKVYVGRFEARATPIADTDTATALGSVAHFVPGTYDLIFVSKTGGAQRRTVTISPTEITKTISFASATNLAAAANGAEVITSTEGSRNPSALIDGTESTNWGGVTTGNVDTTTPSIAVDLAGGTRTVKTVNVSAYLSPATDTDADSGSRFTALRKFALEACVSACDTAGATWKRFYTSADDAFPGKRPRPVAPNLNMRTFDVPDTTAAAVRLVALENQCTGYDGYAGEQDGDPLTTTDCKTGSDRGTIVHAAELQVFGQ</sequence>
<dbReference type="InterPro" id="IPR050371">
    <property type="entry name" value="Fungal_virulence_M36"/>
</dbReference>
<dbReference type="OrthoDB" id="5377264at2"/>
<dbReference type="RefSeq" id="WP_045548929.1">
    <property type="nucleotide sequence ID" value="NZ_JZDQ02000049.1"/>
</dbReference>
<gene>
    <name evidence="13" type="ORF">UG56_025120</name>
</gene>
<dbReference type="Gene3D" id="3.10.170.10">
    <property type="match status" value="1"/>
</dbReference>
<dbReference type="GO" id="GO:0008270">
    <property type="term" value="F:zinc ion binding"/>
    <property type="evidence" value="ECO:0007669"/>
    <property type="project" value="InterPro"/>
</dbReference>
<feature type="region of interest" description="Disordered" evidence="11">
    <location>
        <begin position="965"/>
        <end position="987"/>
    </location>
</feature>